<dbReference type="RefSeq" id="WP_310024053.1">
    <property type="nucleotide sequence ID" value="NZ_JAVDVI010000001.1"/>
</dbReference>
<protein>
    <recommendedName>
        <fullName evidence="3">Carboxypeptidase-like regulatory domain-containing protein</fullName>
    </recommendedName>
</protein>
<organism evidence="1 2">
    <name type="scientific">Flavobacterium arsenatis</name>
    <dbReference type="NCBI Taxonomy" id="1484332"/>
    <lineage>
        <taxon>Bacteria</taxon>
        <taxon>Pseudomonadati</taxon>
        <taxon>Bacteroidota</taxon>
        <taxon>Flavobacteriia</taxon>
        <taxon>Flavobacteriales</taxon>
        <taxon>Flavobacteriaceae</taxon>
        <taxon>Flavobacterium</taxon>
    </lineage>
</organism>
<keyword evidence="2" id="KW-1185">Reference proteome</keyword>
<comment type="caution">
    <text evidence="1">The sequence shown here is derived from an EMBL/GenBank/DDBJ whole genome shotgun (WGS) entry which is preliminary data.</text>
</comment>
<dbReference type="EMBL" id="JAVDVI010000001">
    <property type="protein sequence ID" value="MDR6966456.1"/>
    <property type="molecule type" value="Genomic_DNA"/>
</dbReference>
<sequence>MTRTSLLFFLIFISQFTFCQEEKIINGKITVKDAKTSEIHVINLTKDKETITNSQGEFTILVSQDDLLVFSAGHLDYMRKIVEQKEYDSGTLKVEMTSKINQLEEVEVKNYSGINAVALGILEKPAKSYTPAERKLYGATSSPLDALINILSGRTKMLENGVEIEKKEFLLEKLDGLYTDQFYLQELGIEKENIKGFHYYLVEDSRFGEALDAKNKTLATFLIIEIAQKYNLINEK</sequence>
<evidence type="ECO:0000313" key="2">
    <source>
        <dbReference type="Proteomes" id="UP001255185"/>
    </source>
</evidence>
<evidence type="ECO:0000313" key="1">
    <source>
        <dbReference type="EMBL" id="MDR6966456.1"/>
    </source>
</evidence>
<evidence type="ECO:0008006" key="3">
    <source>
        <dbReference type="Google" id="ProtNLM"/>
    </source>
</evidence>
<name>A0ABU1TKJ1_9FLAO</name>
<gene>
    <name evidence="1" type="ORF">J2X31_000449</name>
</gene>
<dbReference type="Proteomes" id="UP001255185">
    <property type="component" value="Unassembled WGS sequence"/>
</dbReference>
<reference evidence="1 2" key="1">
    <citation type="submission" date="2023-07" db="EMBL/GenBank/DDBJ databases">
        <title>Sorghum-associated microbial communities from plants grown in Nebraska, USA.</title>
        <authorList>
            <person name="Schachtman D."/>
        </authorList>
    </citation>
    <scope>NUCLEOTIDE SEQUENCE [LARGE SCALE GENOMIC DNA]</scope>
    <source>
        <strain evidence="1 2">3773</strain>
    </source>
</reference>
<accession>A0ABU1TKJ1</accession>
<proteinExistence type="predicted"/>